<reference evidence="6 7" key="1">
    <citation type="journal article" date="2015" name="Nature">
        <title>rRNA introns, odd ribosomes, and small enigmatic genomes across a large radiation of phyla.</title>
        <authorList>
            <person name="Brown C.T."/>
            <person name="Hug L.A."/>
            <person name="Thomas B.C."/>
            <person name="Sharon I."/>
            <person name="Castelle C.J."/>
            <person name="Singh A."/>
            <person name="Wilkins M.J."/>
            <person name="Williams K.H."/>
            <person name="Banfield J.F."/>
        </authorList>
    </citation>
    <scope>NUCLEOTIDE SEQUENCE [LARGE SCALE GENOMIC DNA]</scope>
</reference>
<dbReference type="EMBL" id="LCDO01000001">
    <property type="protein sequence ID" value="KKS57504.1"/>
    <property type="molecule type" value="Genomic_DNA"/>
</dbReference>
<dbReference type="Pfam" id="PF02674">
    <property type="entry name" value="Colicin_V"/>
    <property type="match status" value="1"/>
</dbReference>
<evidence type="ECO:0000256" key="1">
    <source>
        <dbReference type="ARBA" id="ARBA00004141"/>
    </source>
</evidence>
<dbReference type="InterPro" id="IPR000540">
    <property type="entry name" value="Flag_MotA_CS"/>
</dbReference>
<evidence type="ECO:0000313" key="6">
    <source>
        <dbReference type="EMBL" id="KKS57504.1"/>
    </source>
</evidence>
<evidence type="ECO:0000256" key="4">
    <source>
        <dbReference type="ARBA" id="ARBA00023136"/>
    </source>
</evidence>
<feature type="transmembrane region" description="Helical" evidence="5">
    <location>
        <begin position="65"/>
        <end position="85"/>
    </location>
</feature>
<evidence type="ECO:0000313" key="7">
    <source>
        <dbReference type="Proteomes" id="UP000034837"/>
    </source>
</evidence>
<feature type="transmembrane region" description="Helical" evidence="5">
    <location>
        <begin position="6"/>
        <end position="24"/>
    </location>
</feature>
<keyword evidence="3 5" id="KW-1133">Transmembrane helix</keyword>
<dbReference type="PROSITE" id="PS01307">
    <property type="entry name" value="MOTA"/>
    <property type="match status" value="1"/>
</dbReference>
<dbReference type="InterPro" id="IPR003825">
    <property type="entry name" value="Colicin-V_CvpA"/>
</dbReference>
<name>A0A0G1A963_9BACT</name>
<evidence type="ECO:0000256" key="5">
    <source>
        <dbReference type="SAM" id="Phobius"/>
    </source>
</evidence>
<dbReference type="GO" id="GO:0016020">
    <property type="term" value="C:membrane"/>
    <property type="evidence" value="ECO:0007669"/>
    <property type="project" value="UniProtKB-SubCell"/>
</dbReference>
<comment type="subcellular location">
    <subcellularLocation>
        <location evidence="1">Membrane</location>
        <topology evidence="1">Multi-pass membrane protein</topology>
    </subcellularLocation>
</comment>
<protein>
    <submittedName>
        <fullName evidence="6">Colicin V production protein</fullName>
    </submittedName>
</protein>
<dbReference type="AlphaFoldDB" id="A0A0G1A963"/>
<keyword evidence="4 5" id="KW-0472">Membrane</keyword>
<keyword evidence="2 5" id="KW-0812">Transmembrane</keyword>
<sequence length="170" mass="18769">MSHLDIILLIILGGFTLFGLWFGFIHTLGALIGTFVGAFLSSHFYEPIASWVWSMTGGNSNLVKFIVFILLFFIANRLVGFVFWLIEKIFNVIKIIPFLSTINRLLGGILGLAEGVLSLGLFLFFISKFPFSEWLSASLAGSNVATSLIKISSILWPLLPAALKQIQSIL</sequence>
<dbReference type="GO" id="GO:0009403">
    <property type="term" value="P:toxin biosynthetic process"/>
    <property type="evidence" value="ECO:0007669"/>
    <property type="project" value="InterPro"/>
</dbReference>
<dbReference type="Proteomes" id="UP000034837">
    <property type="component" value="Unassembled WGS sequence"/>
</dbReference>
<comment type="caution">
    <text evidence="6">The sequence shown here is derived from an EMBL/GenBank/DDBJ whole genome shotgun (WGS) entry which is preliminary data.</text>
</comment>
<evidence type="ECO:0000256" key="2">
    <source>
        <dbReference type="ARBA" id="ARBA00022692"/>
    </source>
</evidence>
<dbReference type="PANTHER" id="PTHR37306:SF1">
    <property type="entry name" value="COLICIN V PRODUCTION PROTEIN"/>
    <property type="match status" value="1"/>
</dbReference>
<feature type="transmembrane region" description="Helical" evidence="5">
    <location>
        <begin position="139"/>
        <end position="159"/>
    </location>
</feature>
<gene>
    <name evidence="6" type="ORF">UV20_C0001G0144</name>
</gene>
<feature type="transmembrane region" description="Helical" evidence="5">
    <location>
        <begin position="105"/>
        <end position="127"/>
    </location>
</feature>
<accession>A0A0G1A963</accession>
<organism evidence="6 7">
    <name type="scientific">Candidatus Magasanikbacteria bacterium GW2011_GWA2_42_32</name>
    <dbReference type="NCBI Taxonomy" id="1619039"/>
    <lineage>
        <taxon>Bacteria</taxon>
        <taxon>Candidatus Magasanikiibacteriota</taxon>
    </lineage>
</organism>
<evidence type="ECO:0000256" key="3">
    <source>
        <dbReference type="ARBA" id="ARBA00022989"/>
    </source>
</evidence>
<proteinExistence type="predicted"/>
<dbReference type="PANTHER" id="PTHR37306">
    <property type="entry name" value="COLICIN V PRODUCTION PROTEIN"/>
    <property type="match status" value="1"/>
</dbReference>